<evidence type="ECO:0000313" key="8">
    <source>
        <dbReference type="EMBL" id="RDH88536.1"/>
    </source>
</evidence>
<dbReference type="Pfam" id="PF06271">
    <property type="entry name" value="RDD"/>
    <property type="match status" value="1"/>
</dbReference>
<feature type="transmembrane region" description="Helical" evidence="6">
    <location>
        <begin position="107"/>
        <end position="126"/>
    </location>
</feature>
<reference evidence="8 9" key="1">
    <citation type="journal article" date="2018" name="ISME J.">
        <title>Endosymbiont genomes yield clues of tubeworm success.</title>
        <authorList>
            <person name="Li Y."/>
            <person name="Liles M.R."/>
            <person name="Halanych K.M."/>
        </authorList>
    </citation>
    <scope>NUCLEOTIDE SEQUENCE [LARGE SCALE GENOMIC DNA]</scope>
    <source>
        <strain evidence="8">A1462</strain>
    </source>
</reference>
<accession>A0A370DUK9</accession>
<evidence type="ECO:0000313" key="9">
    <source>
        <dbReference type="Proteomes" id="UP000254771"/>
    </source>
</evidence>
<feature type="transmembrane region" description="Helical" evidence="6">
    <location>
        <begin position="56"/>
        <end position="77"/>
    </location>
</feature>
<protein>
    <submittedName>
        <fullName evidence="8">RDD family protein</fullName>
    </submittedName>
</protein>
<evidence type="ECO:0000256" key="3">
    <source>
        <dbReference type="ARBA" id="ARBA00022692"/>
    </source>
</evidence>
<name>A0A370DUK9_9GAMM</name>
<dbReference type="AlphaFoldDB" id="A0A370DUK9"/>
<evidence type="ECO:0000259" key="7">
    <source>
        <dbReference type="Pfam" id="PF06271"/>
    </source>
</evidence>
<dbReference type="GO" id="GO:0005886">
    <property type="term" value="C:plasma membrane"/>
    <property type="evidence" value="ECO:0007669"/>
    <property type="project" value="UniProtKB-SubCell"/>
</dbReference>
<proteinExistence type="predicted"/>
<evidence type="ECO:0000256" key="5">
    <source>
        <dbReference type="ARBA" id="ARBA00023136"/>
    </source>
</evidence>
<dbReference type="PANTHER" id="PTHR36115">
    <property type="entry name" value="PROLINE-RICH ANTIGEN HOMOLOG-RELATED"/>
    <property type="match status" value="1"/>
</dbReference>
<evidence type="ECO:0000256" key="6">
    <source>
        <dbReference type="SAM" id="Phobius"/>
    </source>
</evidence>
<evidence type="ECO:0000256" key="1">
    <source>
        <dbReference type="ARBA" id="ARBA00004651"/>
    </source>
</evidence>
<evidence type="ECO:0000256" key="4">
    <source>
        <dbReference type="ARBA" id="ARBA00022989"/>
    </source>
</evidence>
<gene>
    <name evidence="8" type="ORF">DIZ78_00965</name>
</gene>
<feature type="domain" description="RDD" evidence="7">
    <location>
        <begin position="15"/>
        <end position="139"/>
    </location>
</feature>
<comment type="subcellular location">
    <subcellularLocation>
        <location evidence="1">Cell membrane</location>
        <topology evidence="1">Multi-pass membrane protein</topology>
    </subcellularLocation>
</comment>
<dbReference type="InterPro" id="IPR010432">
    <property type="entry name" value="RDD"/>
</dbReference>
<dbReference type="Proteomes" id="UP000254771">
    <property type="component" value="Unassembled WGS sequence"/>
</dbReference>
<dbReference type="InterPro" id="IPR051791">
    <property type="entry name" value="Pra-immunoreactive"/>
</dbReference>
<keyword evidence="9" id="KW-1185">Reference proteome</keyword>
<keyword evidence="4 6" id="KW-1133">Transmembrane helix</keyword>
<organism evidence="8 9">
    <name type="scientific">endosymbiont of Escarpia spicata</name>
    <dbReference type="NCBI Taxonomy" id="2200908"/>
    <lineage>
        <taxon>Bacteria</taxon>
        <taxon>Pseudomonadati</taxon>
        <taxon>Pseudomonadota</taxon>
        <taxon>Gammaproteobacteria</taxon>
        <taxon>sulfur-oxidizing symbionts</taxon>
    </lineage>
</organism>
<sequence length="149" mass="16921">MHEQYPVNLEEAVSPGFFRRVAAMLYDGLLLVALMAVATTLITLPLEMPSGSLLVVYQLFLFEIIPLAFFTGFWAWGGQTLGMRAWRLRLVRTDGGKPTWGDALKRHLAAIFSWLVFGLVFLWILFDPEKLAWHDRMSGTRLVIVAKSH</sequence>
<feature type="transmembrane region" description="Helical" evidence="6">
    <location>
        <begin position="21"/>
        <end position="44"/>
    </location>
</feature>
<keyword evidence="3 6" id="KW-0812">Transmembrane</keyword>
<keyword evidence="2" id="KW-1003">Cell membrane</keyword>
<keyword evidence="5 6" id="KW-0472">Membrane</keyword>
<evidence type="ECO:0000256" key="2">
    <source>
        <dbReference type="ARBA" id="ARBA00022475"/>
    </source>
</evidence>
<comment type="caution">
    <text evidence="8">The sequence shown here is derived from an EMBL/GenBank/DDBJ whole genome shotgun (WGS) entry which is preliminary data.</text>
</comment>
<dbReference type="EMBL" id="QFXE01000001">
    <property type="protein sequence ID" value="RDH88536.1"/>
    <property type="molecule type" value="Genomic_DNA"/>
</dbReference>
<dbReference type="PANTHER" id="PTHR36115:SF10">
    <property type="entry name" value="RDD DOMAIN-CONTAINING PROTEIN"/>
    <property type="match status" value="1"/>
</dbReference>